<proteinExistence type="evidence at transcript level"/>
<dbReference type="AlphaFoldDB" id="A0A0K8TL58"/>
<dbReference type="InterPro" id="IPR002492">
    <property type="entry name" value="Transposase_Tc1-like"/>
</dbReference>
<organism evidence="3">
    <name type="scientific">Tabanus bromius</name>
    <name type="common">Band-eyed brown horse fly</name>
    <dbReference type="NCBI Taxonomy" id="304241"/>
    <lineage>
        <taxon>Eukaryota</taxon>
        <taxon>Metazoa</taxon>
        <taxon>Ecdysozoa</taxon>
        <taxon>Arthropoda</taxon>
        <taxon>Hexapoda</taxon>
        <taxon>Insecta</taxon>
        <taxon>Pterygota</taxon>
        <taxon>Neoptera</taxon>
        <taxon>Endopterygota</taxon>
        <taxon>Diptera</taxon>
        <taxon>Brachycera</taxon>
        <taxon>Tabanomorpha</taxon>
        <taxon>Tabanoidea</taxon>
        <taxon>Tabanidae</taxon>
        <taxon>Tabanus</taxon>
    </lineage>
</organism>
<feature type="domain" description="Transposase Tc1-like" evidence="2">
    <location>
        <begin position="68"/>
        <end position="135"/>
    </location>
</feature>
<evidence type="ECO:0000256" key="1">
    <source>
        <dbReference type="ARBA" id="ARBA00004123"/>
    </source>
</evidence>
<dbReference type="GO" id="GO:0006313">
    <property type="term" value="P:DNA transposition"/>
    <property type="evidence" value="ECO:0007669"/>
    <property type="project" value="InterPro"/>
</dbReference>
<accession>A0A0K8TL58</accession>
<dbReference type="InterPro" id="IPR036388">
    <property type="entry name" value="WH-like_DNA-bd_sf"/>
</dbReference>
<dbReference type="GO" id="GO:0003677">
    <property type="term" value="F:DNA binding"/>
    <property type="evidence" value="ECO:0007669"/>
    <property type="project" value="InterPro"/>
</dbReference>
<name>A0A0K8TL58_TABBR</name>
<dbReference type="Pfam" id="PF01498">
    <property type="entry name" value="HTH_Tnp_Tc3_2"/>
    <property type="match status" value="1"/>
</dbReference>
<evidence type="ECO:0000313" key="3">
    <source>
        <dbReference type="EMBL" id="JAI14908.1"/>
    </source>
</evidence>
<dbReference type="InterPro" id="IPR009057">
    <property type="entry name" value="Homeodomain-like_sf"/>
</dbReference>
<protein>
    <submittedName>
        <fullName evidence="3">Putative transposable element</fullName>
    </submittedName>
</protein>
<sequence length="135" mass="15434">MVISREDVARAEALANEGFSIRYIANVLQLPRSTIHDGLQRLRATGSLDRRQGSGRPRCTTVRDDHFIALTALRNRHLTAPEVRSQLETVRNVNVSSKTVVRRLRENNLVARRPASAPLLLQRHRVERRIFANQH</sequence>
<evidence type="ECO:0000259" key="2">
    <source>
        <dbReference type="Pfam" id="PF01498"/>
    </source>
</evidence>
<reference evidence="3" key="1">
    <citation type="journal article" date="2015" name="Insect Biochem. Mol. Biol.">
        <title>An insight into the sialome of the horse fly, Tabanus bromius.</title>
        <authorList>
            <person name="Ribeiro J.M."/>
            <person name="Kazimirova M."/>
            <person name="Takac P."/>
            <person name="Andersen J.F."/>
            <person name="Francischetti I.M."/>
        </authorList>
    </citation>
    <scope>NUCLEOTIDE SEQUENCE</scope>
</reference>
<dbReference type="GO" id="GO:0015074">
    <property type="term" value="P:DNA integration"/>
    <property type="evidence" value="ECO:0007669"/>
    <property type="project" value="InterPro"/>
</dbReference>
<dbReference type="GO" id="GO:0005634">
    <property type="term" value="C:nucleus"/>
    <property type="evidence" value="ECO:0007669"/>
    <property type="project" value="UniProtKB-SubCell"/>
</dbReference>
<comment type="subcellular location">
    <subcellularLocation>
        <location evidence="1">Nucleus</location>
    </subcellularLocation>
</comment>
<dbReference type="SUPFAM" id="SSF46689">
    <property type="entry name" value="Homeodomain-like"/>
    <property type="match status" value="1"/>
</dbReference>
<dbReference type="EMBL" id="GDAI01002695">
    <property type="protein sequence ID" value="JAI14908.1"/>
    <property type="molecule type" value="mRNA"/>
</dbReference>
<dbReference type="Gene3D" id="1.10.10.10">
    <property type="entry name" value="Winged helix-like DNA-binding domain superfamily/Winged helix DNA-binding domain"/>
    <property type="match status" value="1"/>
</dbReference>
<feature type="non-terminal residue" evidence="3">
    <location>
        <position position="135"/>
    </location>
</feature>